<comment type="caution">
    <text evidence="2">The sequence shown here is derived from an EMBL/GenBank/DDBJ whole genome shotgun (WGS) entry which is preliminary data.</text>
</comment>
<gene>
    <name evidence="2" type="ORF">E8A74_50975</name>
</gene>
<dbReference type="OrthoDB" id="5529291at2"/>
<organism evidence="2 3">
    <name type="scientific">Polyangium fumosum</name>
    <dbReference type="NCBI Taxonomy" id="889272"/>
    <lineage>
        <taxon>Bacteria</taxon>
        <taxon>Pseudomonadati</taxon>
        <taxon>Myxococcota</taxon>
        <taxon>Polyangia</taxon>
        <taxon>Polyangiales</taxon>
        <taxon>Polyangiaceae</taxon>
        <taxon>Polyangium</taxon>
    </lineage>
</organism>
<reference evidence="2 3" key="1">
    <citation type="submission" date="2019-04" db="EMBL/GenBank/DDBJ databases">
        <authorList>
            <person name="Li Y."/>
            <person name="Wang J."/>
        </authorList>
    </citation>
    <scope>NUCLEOTIDE SEQUENCE [LARGE SCALE GENOMIC DNA]</scope>
    <source>
        <strain evidence="2 3">DSM 14668</strain>
    </source>
</reference>
<accession>A0A4U1IAL4</accession>
<dbReference type="EMBL" id="SSMQ01000151">
    <property type="protein sequence ID" value="TKC90552.1"/>
    <property type="molecule type" value="Genomic_DNA"/>
</dbReference>
<keyword evidence="3" id="KW-1185">Reference proteome</keyword>
<proteinExistence type="predicted"/>
<feature type="region of interest" description="Disordered" evidence="1">
    <location>
        <begin position="72"/>
        <end position="100"/>
    </location>
</feature>
<evidence type="ECO:0000313" key="3">
    <source>
        <dbReference type="Proteomes" id="UP000309215"/>
    </source>
</evidence>
<protein>
    <submittedName>
        <fullName evidence="2">Uncharacterized protein</fullName>
    </submittedName>
</protein>
<dbReference type="AlphaFoldDB" id="A0A4U1IAL4"/>
<evidence type="ECO:0000256" key="1">
    <source>
        <dbReference type="SAM" id="MobiDB-lite"/>
    </source>
</evidence>
<dbReference type="RefSeq" id="WP_136936476.1">
    <property type="nucleotide sequence ID" value="NZ_SSMQ01000151.1"/>
</dbReference>
<evidence type="ECO:0000313" key="2">
    <source>
        <dbReference type="EMBL" id="TKC90552.1"/>
    </source>
</evidence>
<sequence length="281" mass="31497">MQRAPLGAVRLACAKRAISWRSVFWASARSTIAADSHVGKPYVRADGPLLPGGLMSAQPVQTMEEDEPAVVSVQSATPPASGVRPSAHPEERRDTLYDPRPPVPWHRRGLDLIFAFLAFLGTPLRRAREHLAARLAPPPLASFLPPPPLHRKGEIPLEQIGEILLHNIFRLSPAYVDAAEEVLHVVRQIQRFPDHDRLVVFVHFAITRLCAIHREPVPIAWVRARLPEVRRSDLNRALEQLEEKRAIVLHRGETDDPRVIYLGISDAIRGNLTHIELRSPL</sequence>
<dbReference type="Proteomes" id="UP000309215">
    <property type="component" value="Unassembled WGS sequence"/>
</dbReference>
<feature type="compositionally biased region" description="Basic and acidic residues" evidence="1">
    <location>
        <begin position="87"/>
        <end position="97"/>
    </location>
</feature>
<name>A0A4U1IAL4_9BACT</name>